<gene>
    <name evidence="2" type="ORF">CEUR00632_LOCUS12093</name>
</gene>
<evidence type="ECO:0000313" key="2">
    <source>
        <dbReference type="EMBL" id="CAD8293583.1"/>
    </source>
</evidence>
<feature type="region of interest" description="Disordered" evidence="1">
    <location>
        <begin position="1"/>
        <end position="56"/>
    </location>
</feature>
<reference evidence="2" key="1">
    <citation type="submission" date="2021-01" db="EMBL/GenBank/DDBJ databases">
        <authorList>
            <person name="Corre E."/>
            <person name="Pelletier E."/>
            <person name="Niang G."/>
            <person name="Scheremetjew M."/>
            <person name="Finn R."/>
            <person name="Kale V."/>
            <person name="Holt S."/>
            <person name="Cochrane G."/>
            <person name="Meng A."/>
            <person name="Brown T."/>
            <person name="Cohen L."/>
        </authorList>
    </citation>
    <scope>NUCLEOTIDE SEQUENCE</scope>
    <source>
        <strain evidence="2">CCMP219</strain>
    </source>
</reference>
<feature type="compositionally biased region" description="Low complexity" evidence="1">
    <location>
        <begin position="213"/>
        <end position="222"/>
    </location>
</feature>
<dbReference type="AlphaFoldDB" id="A0A7R9VF18"/>
<name>A0A7R9VF18_9CHLO</name>
<feature type="region of interest" description="Disordered" evidence="1">
    <location>
        <begin position="178"/>
        <end position="293"/>
    </location>
</feature>
<dbReference type="EMBL" id="HBEC01026262">
    <property type="protein sequence ID" value="CAD8293583.1"/>
    <property type="molecule type" value="Transcribed_RNA"/>
</dbReference>
<feature type="compositionally biased region" description="Basic and acidic residues" evidence="1">
    <location>
        <begin position="11"/>
        <end position="20"/>
    </location>
</feature>
<feature type="compositionally biased region" description="Polar residues" evidence="1">
    <location>
        <begin position="223"/>
        <end position="261"/>
    </location>
</feature>
<proteinExistence type="predicted"/>
<sequence>MPYVKQHLQRYHSEQKRQVEKQSTMVARRRLRMDSLPREQTASPIRQDDMAGLTPKQQMARRRELQLRQRELELKMATMQAGDSRRQVEERKTKMLESNLAAGMVPSIRPSALAAPDYEHPTIGGFGDSMVNMDTMPSGSGMCAGNGDTVLMGSVVSGFGGFGGDSVLMGSVMSNEADGGILSTSPPVAAPLPTPAPRPSPGRGHTGRGAGRASGAAPGRSAKPTSTASKPRTALPSFNKQRVETQDSSQSLPQSPATPVSNKHIRNRSVGPIPQTKVAGLKQESDSEYESDFEDFDANEGHSMAQRMKIISNMEDLERTLSSKGGSNSIVNVQDQVGQTVKNSKAQALRDRCYAALGNKFDDVYSFLSQVRGASTPTNEAVVNRQLMELVGQDKQLMQGCFLVDQLVFQEKMWSGA</sequence>
<evidence type="ECO:0000256" key="1">
    <source>
        <dbReference type="SAM" id="MobiDB-lite"/>
    </source>
</evidence>
<organism evidence="2">
    <name type="scientific">Chlamydomonas euryale</name>
    <dbReference type="NCBI Taxonomy" id="1486919"/>
    <lineage>
        <taxon>Eukaryota</taxon>
        <taxon>Viridiplantae</taxon>
        <taxon>Chlorophyta</taxon>
        <taxon>core chlorophytes</taxon>
        <taxon>Chlorophyceae</taxon>
        <taxon>CS clade</taxon>
        <taxon>Chlamydomonadales</taxon>
        <taxon>Chlamydomonadaceae</taxon>
        <taxon>Chlamydomonas</taxon>
    </lineage>
</organism>
<feature type="compositionally biased region" description="Pro residues" evidence="1">
    <location>
        <begin position="188"/>
        <end position="200"/>
    </location>
</feature>
<accession>A0A7R9VF18</accession>
<protein>
    <submittedName>
        <fullName evidence="2">Uncharacterized protein</fullName>
    </submittedName>
</protein>